<feature type="region of interest" description="Disordered" evidence="2">
    <location>
        <begin position="71"/>
        <end position="93"/>
    </location>
</feature>
<evidence type="ECO:0000313" key="3">
    <source>
        <dbReference type="EMBL" id="MFC4652434.1"/>
    </source>
</evidence>
<organism evidence="3 4">
    <name type="scientific">Lactococcus nasutitermitis</name>
    <dbReference type="NCBI Taxonomy" id="1652957"/>
    <lineage>
        <taxon>Bacteria</taxon>
        <taxon>Bacillati</taxon>
        <taxon>Bacillota</taxon>
        <taxon>Bacilli</taxon>
        <taxon>Lactobacillales</taxon>
        <taxon>Streptococcaceae</taxon>
        <taxon>Lactococcus</taxon>
    </lineage>
</organism>
<sequence>MEELEKKRLKKEQEYQALKEKAQEASVKATRKKEELEAVNSSYIAEILVTNKITMSEFLQNMPEMLELVKGESFPKDNTHKTQTETDESKGEF</sequence>
<evidence type="ECO:0000256" key="2">
    <source>
        <dbReference type="SAM" id="MobiDB-lite"/>
    </source>
</evidence>
<comment type="caution">
    <text evidence="3">The sequence shown here is derived from an EMBL/GenBank/DDBJ whole genome shotgun (WGS) entry which is preliminary data.</text>
</comment>
<dbReference type="Proteomes" id="UP001595987">
    <property type="component" value="Unassembled WGS sequence"/>
</dbReference>
<feature type="coiled-coil region" evidence="1">
    <location>
        <begin position="1"/>
        <end position="39"/>
    </location>
</feature>
<reference evidence="4" key="1">
    <citation type="journal article" date="2019" name="Int. J. Syst. Evol. Microbiol.">
        <title>The Global Catalogue of Microorganisms (GCM) 10K type strain sequencing project: providing services to taxonomists for standard genome sequencing and annotation.</title>
        <authorList>
            <consortium name="The Broad Institute Genomics Platform"/>
            <consortium name="The Broad Institute Genome Sequencing Center for Infectious Disease"/>
            <person name="Wu L."/>
            <person name="Ma J."/>
        </authorList>
    </citation>
    <scope>NUCLEOTIDE SEQUENCE [LARGE SCALE GENOMIC DNA]</scope>
    <source>
        <strain evidence="4">CCUG 63287</strain>
    </source>
</reference>
<evidence type="ECO:0000256" key="1">
    <source>
        <dbReference type="SAM" id="Coils"/>
    </source>
</evidence>
<keyword evidence="4" id="KW-1185">Reference proteome</keyword>
<evidence type="ECO:0000313" key="4">
    <source>
        <dbReference type="Proteomes" id="UP001595987"/>
    </source>
</evidence>
<keyword evidence="1" id="KW-0175">Coiled coil</keyword>
<evidence type="ECO:0008006" key="5">
    <source>
        <dbReference type="Google" id="ProtNLM"/>
    </source>
</evidence>
<gene>
    <name evidence="3" type="ORF">ACFO26_05880</name>
</gene>
<name>A0ABV9JEF7_9LACT</name>
<accession>A0ABV9JEF7</accession>
<protein>
    <recommendedName>
        <fullName evidence="5">DUF4315 family protein</fullName>
    </recommendedName>
</protein>
<dbReference type="EMBL" id="JBHSGD010000005">
    <property type="protein sequence ID" value="MFC4652434.1"/>
    <property type="molecule type" value="Genomic_DNA"/>
</dbReference>
<proteinExistence type="predicted"/>